<evidence type="ECO:0000256" key="7">
    <source>
        <dbReference type="ARBA" id="ARBA00022723"/>
    </source>
</evidence>
<evidence type="ECO:0000256" key="4">
    <source>
        <dbReference type="ARBA" id="ARBA00022454"/>
    </source>
</evidence>
<keyword evidence="10 15" id="KW-0695">RNA-directed DNA polymerase</keyword>
<evidence type="ECO:0000256" key="14">
    <source>
        <dbReference type="ARBA" id="ARBA00048173"/>
    </source>
</evidence>
<evidence type="ECO:0000256" key="6">
    <source>
        <dbReference type="ARBA" id="ARBA00022695"/>
    </source>
</evidence>
<dbReference type="EC" id="2.7.7.49" evidence="2 15"/>
<dbReference type="Gene3D" id="1.10.132.70">
    <property type="match status" value="1"/>
</dbReference>
<dbReference type="InterPro" id="IPR043502">
    <property type="entry name" value="DNA/RNA_pol_sf"/>
</dbReference>
<evidence type="ECO:0000313" key="17">
    <source>
        <dbReference type="EMBL" id="KAG7477281.1"/>
    </source>
</evidence>
<comment type="caution">
    <text evidence="17">The sequence shown here is derived from an EMBL/GenBank/DDBJ whole genome shotgun (WGS) entry which is preliminary data.</text>
</comment>
<comment type="similarity">
    <text evidence="1 15">Belongs to the reverse transcriptase family. Telomerase subfamily.</text>
</comment>
<dbReference type="PANTHER" id="PTHR12066">
    <property type="entry name" value="TELOMERASE REVERSE TRANSCRIPTASE"/>
    <property type="match status" value="1"/>
</dbReference>
<dbReference type="InterPro" id="IPR049139">
    <property type="entry name" value="TERT_C"/>
</dbReference>
<sequence length="699" mass="80064">MVGLFSQLLLLHSKCPYAQLLRKNCPVVGWGEDLSSLLPLHCPPFSVYLFIRECLHWVVPKELWGSAHNRLHFLSCVKAFLCMGRFDRLSLSELVWKMKVNDCYWLKISKTGGVPAGEHRYREHLLGRFLSWLLGGYVVGLVRAIFYVTQSMGQKNLLRFYRDDVWAKIQELGFRKQLAKGQWELLTREQVTALPKTTVVSQLRWIPKLDGLRPIVRIMKKDAKAQFYQSQLKDLYDVLRVCVRDRPSFLGSTVFGIQDIHRVLGSFAAVQKENPCRLYFVKADVSGAYDSLPHNKLLQVVCETLSPFLDEVFSVRRYAQVWADSCKGLRKAFHRQANTLADTEMSMKGFVMAQQREKKIHNAIMVEQHFSSDVRGRKVLDFFKQMLSNYIIRFGKTIFRQSCGVPQGSVVSTLLCCLCYGHMENTLLSHVVDGGGCLMRLVDDFLLITPELSKAQSFLRTLQGGVAEYGCFMNPQKVAVNFPLGDDYPELHVIPPGSLFPWCGLLVDPSSLDVYADYSSYAGLSVRSSLTLVSTPHAGLQMKRKLLSILKLKCHALFLDLKMNSPKAVSQNIYKIVLLQAYRFHACAQNLPFGQKVNKNIPFFLVLIWEMAKYTRLLIKQNNRRVPLPFILCYKAVELMYCVSFLAILSHHRCLYKCLLRHLSMRKKQLERKLGGLKLALVRQAFTPLIPEDFKVIRL</sequence>
<dbReference type="OrthoDB" id="289721at2759"/>
<evidence type="ECO:0000256" key="13">
    <source>
        <dbReference type="ARBA" id="ARBA00032044"/>
    </source>
</evidence>
<dbReference type="InterPro" id="IPR000477">
    <property type="entry name" value="RT_dom"/>
</dbReference>
<evidence type="ECO:0000256" key="8">
    <source>
        <dbReference type="ARBA" id="ARBA00022842"/>
    </source>
</evidence>
<accession>A0A9D3Q7B1</accession>
<name>A0A9D3Q7B1_MEGAT</name>
<evidence type="ECO:0000256" key="11">
    <source>
        <dbReference type="ARBA" id="ARBA00023242"/>
    </source>
</evidence>
<evidence type="ECO:0000256" key="2">
    <source>
        <dbReference type="ARBA" id="ARBA00012493"/>
    </source>
</evidence>
<dbReference type="AlphaFoldDB" id="A0A9D3Q7B1"/>
<feature type="domain" description="Reverse transcriptase" evidence="16">
    <location>
        <begin position="187"/>
        <end position="507"/>
    </location>
</feature>
<dbReference type="GO" id="GO:0046872">
    <property type="term" value="F:metal ion binding"/>
    <property type="evidence" value="ECO:0007669"/>
    <property type="project" value="UniProtKB-KW"/>
</dbReference>
<evidence type="ECO:0000256" key="9">
    <source>
        <dbReference type="ARBA" id="ARBA00022895"/>
    </source>
</evidence>
<comment type="subcellular location">
    <subcellularLocation>
        <location evidence="15">Nucleus</location>
    </subcellularLocation>
    <subcellularLocation>
        <location evidence="15">Chromosome</location>
        <location evidence="15">Telomere</location>
    </subcellularLocation>
</comment>
<gene>
    <name evidence="17" type="ORF">MATL_G00092910</name>
</gene>
<dbReference type="PROSITE" id="PS50878">
    <property type="entry name" value="RT_POL"/>
    <property type="match status" value="1"/>
</dbReference>
<dbReference type="GO" id="GO:0000333">
    <property type="term" value="C:telomerase catalytic core complex"/>
    <property type="evidence" value="ECO:0007669"/>
    <property type="project" value="TreeGrafter"/>
</dbReference>
<evidence type="ECO:0000256" key="3">
    <source>
        <dbReference type="ARBA" id="ARBA00016182"/>
    </source>
</evidence>
<dbReference type="PRINTS" id="PR01365">
    <property type="entry name" value="TELOMERASERT"/>
</dbReference>
<keyword evidence="5 15" id="KW-0808">Transferase</keyword>
<organism evidence="17 18">
    <name type="scientific">Megalops atlanticus</name>
    <name type="common">Tarpon</name>
    <name type="synonym">Clupea gigantea</name>
    <dbReference type="NCBI Taxonomy" id="7932"/>
    <lineage>
        <taxon>Eukaryota</taxon>
        <taxon>Metazoa</taxon>
        <taxon>Chordata</taxon>
        <taxon>Craniata</taxon>
        <taxon>Vertebrata</taxon>
        <taxon>Euteleostomi</taxon>
        <taxon>Actinopterygii</taxon>
        <taxon>Neopterygii</taxon>
        <taxon>Teleostei</taxon>
        <taxon>Elopiformes</taxon>
        <taxon>Megalopidae</taxon>
        <taxon>Megalops</taxon>
    </lineage>
</organism>
<dbReference type="InterPro" id="IPR003545">
    <property type="entry name" value="Telomerase_RT"/>
</dbReference>
<evidence type="ECO:0000256" key="15">
    <source>
        <dbReference type="RuleBase" id="RU365061"/>
    </source>
</evidence>
<evidence type="ECO:0000256" key="10">
    <source>
        <dbReference type="ARBA" id="ARBA00022918"/>
    </source>
</evidence>
<evidence type="ECO:0000256" key="5">
    <source>
        <dbReference type="ARBA" id="ARBA00022679"/>
    </source>
</evidence>
<evidence type="ECO:0000259" key="16">
    <source>
        <dbReference type="PROSITE" id="PS50878"/>
    </source>
</evidence>
<dbReference type="GO" id="GO:0007004">
    <property type="term" value="P:telomere maintenance via telomerase"/>
    <property type="evidence" value="ECO:0007669"/>
    <property type="project" value="TreeGrafter"/>
</dbReference>
<dbReference type="Proteomes" id="UP001046870">
    <property type="component" value="Chromosome 6"/>
</dbReference>
<keyword evidence="7 15" id="KW-0479">Metal-binding</keyword>
<reference evidence="17" key="1">
    <citation type="submission" date="2021-01" db="EMBL/GenBank/DDBJ databases">
        <authorList>
            <person name="Zahm M."/>
            <person name="Roques C."/>
            <person name="Cabau C."/>
            <person name="Klopp C."/>
            <person name="Donnadieu C."/>
            <person name="Jouanno E."/>
            <person name="Lampietro C."/>
            <person name="Louis A."/>
            <person name="Herpin A."/>
            <person name="Echchiki A."/>
            <person name="Berthelot C."/>
            <person name="Parey E."/>
            <person name="Roest-Crollius H."/>
            <person name="Braasch I."/>
            <person name="Postlethwait J."/>
            <person name="Bobe J."/>
            <person name="Montfort J."/>
            <person name="Bouchez O."/>
            <person name="Begum T."/>
            <person name="Mejri S."/>
            <person name="Adams A."/>
            <person name="Chen W.-J."/>
            <person name="Guiguen Y."/>
        </authorList>
    </citation>
    <scope>NUCLEOTIDE SEQUENCE</scope>
    <source>
        <strain evidence="17">YG-15Mar2019-1</strain>
        <tissue evidence="17">Brain</tissue>
    </source>
</reference>
<dbReference type="GO" id="GO:0042162">
    <property type="term" value="F:telomeric DNA binding"/>
    <property type="evidence" value="ECO:0007669"/>
    <property type="project" value="TreeGrafter"/>
</dbReference>
<protein>
    <recommendedName>
        <fullName evidence="3 15">Telomerase reverse transcriptase</fullName>
        <ecNumber evidence="2 15">2.7.7.49</ecNumber>
    </recommendedName>
    <alternativeName>
        <fullName evidence="13 15">Telomerase catalytic subunit</fullName>
    </alternativeName>
</protein>
<dbReference type="GO" id="GO:0003720">
    <property type="term" value="F:telomerase activity"/>
    <property type="evidence" value="ECO:0007669"/>
    <property type="project" value="InterPro"/>
</dbReference>
<dbReference type="Pfam" id="PF21399">
    <property type="entry name" value="TERT_C"/>
    <property type="match status" value="1"/>
</dbReference>
<keyword evidence="8 15" id="KW-0460">Magnesium</keyword>
<comment type="function">
    <text evidence="15">Telomerase is a ribonucleoprotein enzyme essential for the replication of chromosome termini in most eukaryotes. It elongates telomeres. It is a reverse transcriptase that adds simple sequence repeats to chromosome ends by copying a template sequence within the RNA component of the enzyme.</text>
</comment>
<dbReference type="CDD" id="cd01648">
    <property type="entry name" value="TERT"/>
    <property type="match status" value="1"/>
</dbReference>
<evidence type="ECO:0000256" key="1">
    <source>
        <dbReference type="ARBA" id="ARBA00008001"/>
    </source>
</evidence>
<dbReference type="GO" id="GO:0070034">
    <property type="term" value="F:telomerase RNA binding"/>
    <property type="evidence" value="ECO:0007669"/>
    <property type="project" value="TreeGrafter"/>
</dbReference>
<dbReference type="SUPFAM" id="SSF56672">
    <property type="entry name" value="DNA/RNA polymerases"/>
    <property type="match status" value="1"/>
</dbReference>
<dbReference type="GO" id="GO:0000781">
    <property type="term" value="C:chromosome, telomeric region"/>
    <property type="evidence" value="ECO:0007669"/>
    <property type="project" value="UniProtKB-SubCell"/>
</dbReference>
<dbReference type="SMART" id="SM00975">
    <property type="entry name" value="Telomerase_RBD"/>
    <property type="match status" value="1"/>
</dbReference>
<evidence type="ECO:0000256" key="12">
    <source>
        <dbReference type="ARBA" id="ARBA00023274"/>
    </source>
</evidence>
<dbReference type="Pfam" id="PF12009">
    <property type="entry name" value="Telomerase_RBD"/>
    <property type="match status" value="1"/>
</dbReference>
<comment type="catalytic activity">
    <reaction evidence="14 15">
        <text>DNA(n) + a 2'-deoxyribonucleoside 5'-triphosphate = DNA(n+1) + diphosphate</text>
        <dbReference type="Rhea" id="RHEA:22508"/>
        <dbReference type="Rhea" id="RHEA-COMP:17339"/>
        <dbReference type="Rhea" id="RHEA-COMP:17340"/>
        <dbReference type="ChEBI" id="CHEBI:33019"/>
        <dbReference type="ChEBI" id="CHEBI:61560"/>
        <dbReference type="ChEBI" id="CHEBI:173112"/>
        <dbReference type="EC" id="2.7.7.49"/>
    </reaction>
</comment>
<keyword evidence="11 15" id="KW-0539">Nucleus</keyword>
<keyword evidence="18" id="KW-1185">Reference proteome</keyword>
<keyword evidence="6 15" id="KW-0548">Nucleotidyltransferase</keyword>
<keyword evidence="9 15" id="KW-0779">Telomere</keyword>
<evidence type="ECO:0000313" key="18">
    <source>
        <dbReference type="Proteomes" id="UP001046870"/>
    </source>
</evidence>
<proteinExistence type="inferred from homology"/>
<dbReference type="InterPro" id="IPR021891">
    <property type="entry name" value="Telomerase_RBD"/>
</dbReference>
<dbReference type="PANTHER" id="PTHR12066:SF0">
    <property type="entry name" value="TELOMERASE REVERSE TRANSCRIPTASE"/>
    <property type="match status" value="1"/>
</dbReference>
<keyword evidence="12" id="KW-0687">Ribonucleoprotein</keyword>
<dbReference type="Gene3D" id="1.10.357.90">
    <property type="match status" value="1"/>
</dbReference>
<dbReference type="Pfam" id="PF00078">
    <property type="entry name" value="RVT_1"/>
    <property type="match status" value="1"/>
</dbReference>
<dbReference type="FunFam" id="1.10.357.90:FF:000001">
    <property type="entry name" value="Telomerase reverse transcriptase"/>
    <property type="match status" value="1"/>
</dbReference>
<dbReference type="EMBL" id="JAFDVH010000006">
    <property type="protein sequence ID" value="KAG7477281.1"/>
    <property type="molecule type" value="Genomic_DNA"/>
</dbReference>
<keyword evidence="4 15" id="KW-0158">Chromosome</keyword>